<dbReference type="Pfam" id="PF14560">
    <property type="entry name" value="Ubiquitin_2"/>
    <property type="match status" value="1"/>
</dbReference>
<dbReference type="PROSITE" id="PS50245">
    <property type="entry name" value="CAP_GLY_2"/>
    <property type="match status" value="1"/>
</dbReference>
<dbReference type="InterPro" id="IPR044079">
    <property type="entry name" value="Ubl_TBCE"/>
</dbReference>
<dbReference type="Pfam" id="PF01302">
    <property type="entry name" value="CAP_GLY"/>
    <property type="match status" value="1"/>
</dbReference>
<dbReference type="SUPFAM" id="SSF52058">
    <property type="entry name" value="L domain-like"/>
    <property type="match status" value="1"/>
</dbReference>
<dbReference type="InterPro" id="IPR001611">
    <property type="entry name" value="Leu-rich_rpt"/>
</dbReference>
<dbReference type="RefSeq" id="XP_002741754.2">
    <property type="nucleotide sequence ID" value="XM_002741708.2"/>
</dbReference>
<sequence length="552" mass="63086">MANVTVGSRFVSDGNYGTVKYIGEVPPTAGEWLGVEWDEPERGKHDGMHEGHRFFHTNHPTSGSFIRLKKAEFGISYCEALVERYGMPDDEDMGIEKSEWFFKTYGNKQKAVEMVGAQSVAKLQRNQDVTELDLSKNLLSSLEQVANITKQMKSLKTLKLSENRLQLPLQSTKLDTAFQNVSELFLNYMKLTWKDIVQLSPVLPSLKNLHVCFNDISTIPRLDNSFESLELLNLESNNIADWKSVQHLGQLPRLSSLILNMNSIPEISFKETACGEKTKLFPALKSISLNDNKLSSWRDVNELNKLTGLEEIRLKRNPLLKDQKYFNVRQLIITKIETLKLCNGSEVPDIERKTAELDYLKRFGQEWLDSGGSQDLAINRPSDDFKINHPRYHRLLERSRYERKTAELDYLKRFGQEWLDSGGSQDLAINRPSDDFKINHPRYHRLLELYGAPESSEFSAAPSTALKNTLIKVTIVCPQKPEIKAVSKKLPGSMTVQKVKNLISRIFKVDTTDQQLAYISKKMGGPEVELESDLRQLSYYSLENEDTIVIKF</sequence>
<dbReference type="PANTHER" id="PTHR18849">
    <property type="entry name" value="LEUCINE RICH REPEAT PROTEIN"/>
    <property type="match status" value="1"/>
</dbReference>
<dbReference type="InterPro" id="IPR036859">
    <property type="entry name" value="CAP-Gly_dom_sf"/>
</dbReference>
<keyword evidence="5" id="KW-0433">Leucine-rich repeat</keyword>
<evidence type="ECO:0000256" key="7">
    <source>
        <dbReference type="ARBA" id="ARBA00023186"/>
    </source>
</evidence>
<organism evidence="11 12">
    <name type="scientific">Saccoglossus kowalevskii</name>
    <name type="common">Acorn worm</name>
    <dbReference type="NCBI Taxonomy" id="10224"/>
    <lineage>
        <taxon>Eukaryota</taxon>
        <taxon>Metazoa</taxon>
        <taxon>Hemichordata</taxon>
        <taxon>Enteropneusta</taxon>
        <taxon>Harrimaniidae</taxon>
        <taxon>Saccoglossus</taxon>
    </lineage>
</organism>
<dbReference type="GeneID" id="100371595"/>
<dbReference type="PANTHER" id="PTHR18849:SF0">
    <property type="entry name" value="CILIA- AND FLAGELLA-ASSOCIATED PROTEIN 410-RELATED"/>
    <property type="match status" value="1"/>
</dbReference>
<keyword evidence="7" id="KW-0143">Chaperone</keyword>
<evidence type="ECO:0000259" key="10">
    <source>
        <dbReference type="PROSITE" id="PS50245"/>
    </source>
</evidence>
<evidence type="ECO:0000313" key="11">
    <source>
        <dbReference type="Proteomes" id="UP000694865"/>
    </source>
</evidence>
<evidence type="ECO:0000256" key="4">
    <source>
        <dbReference type="ARBA" id="ARBA00022490"/>
    </source>
</evidence>
<dbReference type="Gene3D" id="3.10.20.90">
    <property type="entry name" value="Phosphatidylinositol 3-kinase Catalytic Subunit, Chain A, domain 1"/>
    <property type="match status" value="1"/>
</dbReference>
<proteinExistence type="inferred from homology"/>
<gene>
    <name evidence="12" type="primary">LOC100371595</name>
</gene>
<dbReference type="InterPro" id="IPR000626">
    <property type="entry name" value="Ubiquitin-like_dom"/>
</dbReference>
<dbReference type="SMART" id="SM01052">
    <property type="entry name" value="CAP_GLY"/>
    <property type="match status" value="1"/>
</dbReference>
<protein>
    <recommendedName>
        <fullName evidence="3">Tubulin-specific chaperone E</fullName>
    </recommendedName>
    <alternativeName>
        <fullName evidence="9">Tubulin-folding cofactor E</fullName>
    </alternativeName>
</protein>
<dbReference type="InterPro" id="IPR032675">
    <property type="entry name" value="LRR_dom_sf"/>
</dbReference>
<dbReference type="Gene3D" id="2.30.30.190">
    <property type="entry name" value="CAP Gly-rich-like domain"/>
    <property type="match status" value="1"/>
</dbReference>
<dbReference type="Proteomes" id="UP000694865">
    <property type="component" value="Unplaced"/>
</dbReference>
<dbReference type="SUPFAM" id="SSF74924">
    <property type="entry name" value="Cap-Gly domain"/>
    <property type="match status" value="1"/>
</dbReference>
<reference evidence="12" key="1">
    <citation type="submission" date="2025-08" db="UniProtKB">
        <authorList>
            <consortium name="RefSeq"/>
        </authorList>
    </citation>
    <scope>IDENTIFICATION</scope>
    <source>
        <tissue evidence="12">Testes</tissue>
    </source>
</reference>
<dbReference type="Gene3D" id="3.80.10.10">
    <property type="entry name" value="Ribonuclease Inhibitor"/>
    <property type="match status" value="2"/>
</dbReference>
<dbReference type="PROSITE" id="PS51450">
    <property type="entry name" value="LRR"/>
    <property type="match status" value="1"/>
</dbReference>
<evidence type="ECO:0000313" key="12">
    <source>
        <dbReference type="RefSeq" id="XP_002741754.2"/>
    </source>
</evidence>
<evidence type="ECO:0000256" key="6">
    <source>
        <dbReference type="ARBA" id="ARBA00022737"/>
    </source>
</evidence>
<keyword evidence="11" id="KW-1185">Reference proteome</keyword>
<dbReference type="Pfam" id="PF14580">
    <property type="entry name" value="LRR_9"/>
    <property type="match status" value="1"/>
</dbReference>
<dbReference type="CDD" id="cd17044">
    <property type="entry name" value="Ubl_TBCE"/>
    <property type="match status" value="1"/>
</dbReference>
<feature type="domain" description="CAP-Gly" evidence="10">
    <location>
        <begin position="23"/>
        <end position="67"/>
    </location>
</feature>
<accession>A0ABM0H0Y9</accession>
<evidence type="ECO:0000256" key="2">
    <source>
        <dbReference type="ARBA" id="ARBA00006286"/>
    </source>
</evidence>
<evidence type="ECO:0000256" key="1">
    <source>
        <dbReference type="ARBA" id="ARBA00004245"/>
    </source>
</evidence>
<dbReference type="SMART" id="SM00365">
    <property type="entry name" value="LRR_SD22"/>
    <property type="match status" value="3"/>
</dbReference>
<evidence type="ECO:0000256" key="9">
    <source>
        <dbReference type="ARBA" id="ARBA00030180"/>
    </source>
</evidence>
<name>A0ABM0H0Y9_SACKO</name>
<dbReference type="InterPro" id="IPR029071">
    <property type="entry name" value="Ubiquitin-like_domsf"/>
</dbReference>
<keyword evidence="4" id="KW-0963">Cytoplasm</keyword>
<keyword evidence="8" id="KW-0206">Cytoskeleton</keyword>
<comment type="similarity">
    <text evidence="2">Belongs to the TBCE family.</text>
</comment>
<evidence type="ECO:0000256" key="3">
    <source>
        <dbReference type="ARBA" id="ARBA00015004"/>
    </source>
</evidence>
<dbReference type="SUPFAM" id="SSF54236">
    <property type="entry name" value="Ubiquitin-like"/>
    <property type="match status" value="1"/>
</dbReference>
<keyword evidence="6" id="KW-0677">Repeat</keyword>
<evidence type="ECO:0000256" key="8">
    <source>
        <dbReference type="ARBA" id="ARBA00023212"/>
    </source>
</evidence>
<comment type="subcellular location">
    <subcellularLocation>
        <location evidence="1">Cytoplasm</location>
        <location evidence="1">Cytoskeleton</location>
    </subcellularLocation>
</comment>
<dbReference type="InterPro" id="IPR000938">
    <property type="entry name" value="CAP-Gly_domain"/>
</dbReference>
<evidence type="ECO:0000256" key="5">
    <source>
        <dbReference type="ARBA" id="ARBA00022614"/>
    </source>
</evidence>